<protein>
    <recommendedName>
        <fullName evidence="2">DUF8107 domain-containing protein</fullName>
    </recommendedName>
</protein>
<feature type="transmembrane region" description="Helical" evidence="1">
    <location>
        <begin position="25"/>
        <end position="47"/>
    </location>
</feature>
<dbReference type="RefSeq" id="WP_049988796.1">
    <property type="nucleotide sequence ID" value="NZ_FOIS01000003.1"/>
</dbReference>
<evidence type="ECO:0000256" key="1">
    <source>
        <dbReference type="SAM" id="Phobius"/>
    </source>
</evidence>
<evidence type="ECO:0000313" key="4">
    <source>
        <dbReference type="Proteomes" id="UP000183275"/>
    </source>
</evidence>
<dbReference type="InterPro" id="IPR058420">
    <property type="entry name" value="DUF8107"/>
</dbReference>
<evidence type="ECO:0000259" key="2">
    <source>
        <dbReference type="Pfam" id="PF26409"/>
    </source>
</evidence>
<dbReference type="STRING" id="1202768.SAMN05216285_2360"/>
<gene>
    <name evidence="3" type="ORF">SAMN05216285_2360</name>
</gene>
<organism evidence="3 4">
    <name type="scientific">Natrinema salifodinae</name>
    <dbReference type="NCBI Taxonomy" id="1202768"/>
    <lineage>
        <taxon>Archaea</taxon>
        <taxon>Methanobacteriati</taxon>
        <taxon>Methanobacteriota</taxon>
        <taxon>Stenosarchaea group</taxon>
        <taxon>Halobacteria</taxon>
        <taxon>Halobacteriales</taxon>
        <taxon>Natrialbaceae</taxon>
        <taxon>Natrinema</taxon>
    </lineage>
</organism>
<dbReference type="AlphaFoldDB" id="A0A1I0PAT3"/>
<dbReference type="eggNOG" id="arCOG07499">
    <property type="taxonomic scope" value="Archaea"/>
</dbReference>
<accession>A0A1I0PAT3</accession>
<feature type="domain" description="DUF8107" evidence="2">
    <location>
        <begin position="1"/>
        <end position="73"/>
    </location>
</feature>
<reference evidence="4" key="1">
    <citation type="submission" date="2016-10" db="EMBL/GenBank/DDBJ databases">
        <authorList>
            <person name="Varghese N."/>
        </authorList>
    </citation>
    <scope>NUCLEOTIDE SEQUENCE [LARGE SCALE GENOMIC DNA]</scope>
    <source>
        <strain evidence="4">CGMCC 1.12284</strain>
    </source>
</reference>
<evidence type="ECO:0000313" key="3">
    <source>
        <dbReference type="EMBL" id="SEW11482.1"/>
    </source>
</evidence>
<sequence length="75" mass="8030">MSGPDDEREHGLQEGLESSEGDPRVLLLLNAALSTLFALVFVYGASLIDLLPFLPRTVIAVALGVFLLTHVVSKP</sequence>
<dbReference type="Proteomes" id="UP000183275">
    <property type="component" value="Unassembled WGS sequence"/>
</dbReference>
<name>A0A1I0PAT3_9EURY</name>
<feature type="transmembrane region" description="Helical" evidence="1">
    <location>
        <begin position="53"/>
        <end position="72"/>
    </location>
</feature>
<dbReference type="OrthoDB" id="214676at2157"/>
<proteinExistence type="predicted"/>
<keyword evidence="1" id="KW-0812">Transmembrane</keyword>
<keyword evidence="1" id="KW-0472">Membrane</keyword>
<dbReference type="Pfam" id="PF26409">
    <property type="entry name" value="DUF8107"/>
    <property type="match status" value="1"/>
</dbReference>
<dbReference type="EMBL" id="FOIS01000003">
    <property type="protein sequence ID" value="SEW11482.1"/>
    <property type="molecule type" value="Genomic_DNA"/>
</dbReference>
<keyword evidence="4" id="KW-1185">Reference proteome</keyword>
<keyword evidence="1" id="KW-1133">Transmembrane helix</keyword>